<evidence type="ECO:0000256" key="1">
    <source>
        <dbReference type="ARBA" id="ARBA00004167"/>
    </source>
</evidence>
<gene>
    <name evidence="9" type="ORF">NDU88_012476</name>
</gene>
<dbReference type="InterPro" id="IPR008166">
    <property type="entry name" value="Glyco_transf_92"/>
</dbReference>
<dbReference type="PANTHER" id="PTHR21461">
    <property type="entry name" value="GLYCOSYLTRANSFERASE FAMILY 92 PROTEIN"/>
    <property type="match status" value="1"/>
</dbReference>
<accession>A0AAV7R071</accession>
<evidence type="ECO:0000256" key="5">
    <source>
        <dbReference type="ARBA" id="ARBA00022692"/>
    </source>
</evidence>
<keyword evidence="6" id="KW-1133">Transmembrane helix</keyword>
<evidence type="ECO:0000313" key="10">
    <source>
        <dbReference type="Proteomes" id="UP001066276"/>
    </source>
</evidence>
<evidence type="ECO:0000256" key="6">
    <source>
        <dbReference type="ARBA" id="ARBA00022989"/>
    </source>
</evidence>
<evidence type="ECO:0000256" key="8">
    <source>
        <dbReference type="RuleBase" id="RU366017"/>
    </source>
</evidence>
<reference evidence="9" key="1">
    <citation type="journal article" date="2022" name="bioRxiv">
        <title>Sequencing and chromosome-scale assembly of the giantPleurodeles waltlgenome.</title>
        <authorList>
            <person name="Brown T."/>
            <person name="Elewa A."/>
            <person name="Iarovenko S."/>
            <person name="Subramanian E."/>
            <person name="Araus A.J."/>
            <person name="Petzold A."/>
            <person name="Susuki M."/>
            <person name="Suzuki K.-i.T."/>
            <person name="Hayashi T."/>
            <person name="Toyoda A."/>
            <person name="Oliveira C."/>
            <person name="Osipova E."/>
            <person name="Leigh N.D."/>
            <person name="Simon A."/>
            <person name="Yun M.H."/>
        </authorList>
    </citation>
    <scope>NUCLEOTIDE SEQUENCE</scope>
    <source>
        <strain evidence="9">20211129_DDA</strain>
        <tissue evidence="9">Liver</tissue>
    </source>
</reference>
<dbReference type="Proteomes" id="UP001066276">
    <property type="component" value="Chromosome 6"/>
</dbReference>
<dbReference type="AlphaFoldDB" id="A0AAV7R071"/>
<evidence type="ECO:0000256" key="3">
    <source>
        <dbReference type="ARBA" id="ARBA00022676"/>
    </source>
</evidence>
<comment type="subcellular location">
    <subcellularLocation>
        <location evidence="1">Membrane</location>
        <topology evidence="1">Single-pass membrane protein</topology>
    </subcellularLocation>
</comment>
<proteinExistence type="inferred from homology"/>
<keyword evidence="5" id="KW-0812">Transmembrane</keyword>
<evidence type="ECO:0000256" key="7">
    <source>
        <dbReference type="ARBA" id="ARBA00023136"/>
    </source>
</evidence>
<keyword evidence="7" id="KW-0472">Membrane</keyword>
<dbReference type="PANTHER" id="PTHR21461:SF95">
    <property type="entry name" value="GLYCOSYLTRANSFERASE FAMILY 92 PROTEIN"/>
    <property type="match status" value="1"/>
</dbReference>
<dbReference type="GO" id="GO:0005737">
    <property type="term" value="C:cytoplasm"/>
    <property type="evidence" value="ECO:0007669"/>
    <property type="project" value="TreeGrafter"/>
</dbReference>
<keyword evidence="3 8" id="KW-0328">Glycosyltransferase</keyword>
<comment type="similarity">
    <text evidence="2 8">Belongs to the glycosyltransferase 92 family.</text>
</comment>
<name>A0AAV7R071_PLEWA</name>
<evidence type="ECO:0000256" key="2">
    <source>
        <dbReference type="ARBA" id="ARBA00007647"/>
    </source>
</evidence>
<protein>
    <recommendedName>
        <fullName evidence="8">Glycosyltransferase family 92 protein</fullName>
        <ecNumber evidence="8">2.4.1.-</ecNumber>
    </recommendedName>
</protein>
<evidence type="ECO:0000313" key="9">
    <source>
        <dbReference type="EMBL" id="KAJ1146196.1"/>
    </source>
</evidence>
<dbReference type="EC" id="2.4.1.-" evidence="8"/>
<dbReference type="GO" id="GO:0016757">
    <property type="term" value="F:glycosyltransferase activity"/>
    <property type="evidence" value="ECO:0007669"/>
    <property type="project" value="UniProtKB-UniRule"/>
</dbReference>
<comment type="caution">
    <text evidence="9">The sequence shown here is derived from an EMBL/GenBank/DDBJ whole genome shotgun (WGS) entry which is preliminary data.</text>
</comment>
<dbReference type="GO" id="GO:0016020">
    <property type="term" value="C:membrane"/>
    <property type="evidence" value="ECO:0007669"/>
    <property type="project" value="UniProtKB-SubCell"/>
</dbReference>
<dbReference type="Pfam" id="PF01697">
    <property type="entry name" value="Glyco_transf_92"/>
    <property type="match status" value="1"/>
</dbReference>
<dbReference type="EMBL" id="JANPWB010000010">
    <property type="protein sequence ID" value="KAJ1146196.1"/>
    <property type="molecule type" value="Genomic_DNA"/>
</dbReference>
<sequence>MPYGYLRKKVVPAKPHRLIQQQDSACENNVAEATITPVDSTNTYVIAAYLDFRGGRSVRLLGITQRSESNELFCLFCYVNSTYRVHAEMQVHADHFNFPYGTTDLLCDLQDDFIPPLVAVSSESDSREVPSVVPYLKINNIQEQLANAPPTDFDHEFVVCISTMFGEYNNVLQFVQAMEMYRILGAQKVVLYKTHCSRLLKSVIDYYEKMEFVDVVPWPITLYLNVSSGWHFPEHPGELHYYGQTATLNDCIYRYMYKSRYILLNDVDEIILPVNHKNWHDLMDYLTKDNRISSTFIFQNHVFPSTKEYEIRSVPYNDWNHVPGVDMLRYIYREPNIPNASNPTKMIINPRSVVKTSVHTPLEFSGEQYWVSSEDAKVCHYREPKQSELEKESLIEDSILLKYESALIKNVNNVLREIHLLDPL</sequence>
<keyword evidence="4 8" id="KW-0808">Transferase</keyword>
<organism evidence="9 10">
    <name type="scientific">Pleurodeles waltl</name>
    <name type="common">Iberian ribbed newt</name>
    <dbReference type="NCBI Taxonomy" id="8319"/>
    <lineage>
        <taxon>Eukaryota</taxon>
        <taxon>Metazoa</taxon>
        <taxon>Chordata</taxon>
        <taxon>Craniata</taxon>
        <taxon>Vertebrata</taxon>
        <taxon>Euteleostomi</taxon>
        <taxon>Amphibia</taxon>
        <taxon>Batrachia</taxon>
        <taxon>Caudata</taxon>
        <taxon>Salamandroidea</taxon>
        <taxon>Salamandridae</taxon>
        <taxon>Pleurodelinae</taxon>
        <taxon>Pleurodeles</taxon>
    </lineage>
</organism>
<keyword evidence="10" id="KW-1185">Reference proteome</keyword>
<evidence type="ECO:0000256" key="4">
    <source>
        <dbReference type="ARBA" id="ARBA00022679"/>
    </source>
</evidence>